<dbReference type="SUPFAM" id="SSF52518">
    <property type="entry name" value="Thiamin diphosphate-binding fold (THDP-binding)"/>
    <property type="match status" value="1"/>
</dbReference>
<dbReference type="InterPro" id="IPR009014">
    <property type="entry name" value="Transketo_C/PFOR_II"/>
</dbReference>
<evidence type="ECO:0000256" key="2">
    <source>
        <dbReference type="ARBA" id="ARBA00007131"/>
    </source>
</evidence>
<protein>
    <submittedName>
        <fullName evidence="5">Transketolase</fullName>
    </submittedName>
</protein>
<reference evidence="5" key="1">
    <citation type="submission" date="2016-12" db="EMBL/GenBank/DDBJ databases">
        <title>Analysis of the Molecular Diversity Among Cronobacter Species Isolated from Filth Flies Using a Pan Genomic DNA Microarray.</title>
        <authorList>
            <person name="Pava-Ripoll M."/>
            <person name="Tall B."/>
            <person name="Farber J."/>
            <person name="Fanning S."/>
            <person name="Lehner A."/>
            <person name="Stephan R."/>
            <person name="Pagotto F."/>
            <person name="Iverson C."/>
            <person name="Ziobro G."/>
            <person name="Miller A."/>
            <person name="Pearson R."/>
            <person name="Yan Q."/>
            <person name="Kim M."/>
            <person name="Jeong S."/>
            <person name="Park J."/>
            <person name="Jun S."/>
            <person name="Choi H."/>
            <person name="Chung T."/>
            <person name="Yoo Y."/>
            <person name="Park E."/>
            <person name="Hwang S."/>
            <person name="Lee B."/>
            <person name="Sathyamoorthy V."/>
            <person name="Carter L."/>
            <person name="Mammel M."/>
            <person name="Jackson S."/>
            <person name="Kothary M."/>
            <person name="Patel I."/>
            <person name="Grim C."/>
            <person name="Gopinath G."/>
            <person name="Gangiredla J."/>
            <person name="Chase H."/>
        </authorList>
    </citation>
    <scope>NUCLEOTIDE SEQUENCE [LARGE SCALE GENOMIC DNA]</scope>
    <source>
        <strain evidence="5">MOD1-Sh41s</strain>
    </source>
</reference>
<dbReference type="Gene3D" id="3.40.50.970">
    <property type="match status" value="1"/>
</dbReference>
<proteinExistence type="inferred from homology"/>
<evidence type="ECO:0000313" key="5">
    <source>
        <dbReference type="EMBL" id="PUX19358.1"/>
    </source>
</evidence>
<gene>
    <name evidence="5" type="ORF">BS411_16860</name>
</gene>
<evidence type="ECO:0000259" key="4">
    <source>
        <dbReference type="SMART" id="SM00861"/>
    </source>
</evidence>
<dbReference type="SUPFAM" id="SSF52922">
    <property type="entry name" value="TK C-terminal domain-like"/>
    <property type="match status" value="1"/>
</dbReference>
<comment type="cofactor">
    <cofactor evidence="1">
        <name>thiamine diphosphate</name>
        <dbReference type="ChEBI" id="CHEBI:58937"/>
    </cofactor>
</comment>
<dbReference type="CDD" id="cd07033">
    <property type="entry name" value="TPP_PYR_DXS_TK_like"/>
    <property type="match status" value="1"/>
</dbReference>
<dbReference type="Pfam" id="PF02779">
    <property type="entry name" value="Transket_pyr"/>
    <property type="match status" value="1"/>
</dbReference>
<dbReference type="PANTHER" id="PTHR43825">
    <property type="entry name" value="PYRUVATE DEHYDROGENASE E1 COMPONENT"/>
    <property type="match status" value="1"/>
</dbReference>
<comment type="similarity">
    <text evidence="2">Belongs to the transketolase family.</text>
</comment>
<dbReference type="EMBL" id="MSAG01000029">
    <property type="protein sequence ID" value="PUX19358.1"/>
    <property type="molecule type" value="Genomic_DNA"/>
</dbReference>
<dbReference type="InterPro" id="IPR051157">
    <property type="entry name" value="PDH/Transketolase"/>
</dbReference>
<dbReference type="RefSeq" id="WP_075199195.1">
    <property type="nucleotide sequence ID" value="NZ_CP187984.1"/>
</dbReference>
<sequence length="322" mass="34174">MSLTITPAEIRAWSMMGTRGTFGVTLLKLAEENPALVGLTADLAITSGMERFSSTYPERFFNLGIAEQNLIGVAAGMASQGLVPFATTFANFAALRACEQMRHYLGYLQENVKVVGLASGFAMGMFGTTHYGIEDIATLRAISGLTILSPADATATAQLTELAARHHGPVYLRLTGGMRTPVVYREQAVFELGKAMRLRDGDDIALVATGSMVAVALKAAEALEAHGLRCAVVDMHTIKPLDTDTLKSLFGSRLLVTLEEHSVVGGLGGAVAEYLAEQGGAPRLLRLGIPQGYGPAGEYAWMLEQCGLTAPQVTQQILDAVL</sequence>
<keyword evidence="3" id="KW-0786">Thiamine pyrophosphate</keyword>
<dbReference type="InterPro" id="IPR033248">
    <property type="entry name" value="Transketolase_C"/>
</dbReference>
<dbReference type="FunFam" id="3.40.50.970:FF:000129">
    <property type="entry name" value="Transketolase"/>
    <property type="match status" value="1"/>
</dbReference>
<organism evidence="5">
    <name type="scientific">Cronobacter turicensis</name>
    <dbReference type="NCBI Taxonomy" id="413502"/>
    <lineage>
        <taxon>Bacteria</taxon>
        <taxon>Pseudomonadati</taxon>
        <taxon>Pseudomonadota</taxon>
        <taxon>Gammaproteobacteria</taxon>
        <taxon>Enterobacterales</taxon>
        <taxon>Enterobacteriaceae</taxon>
        <taxon>Cronobacter</taxon>
    </lineage>
</organism>
<dbReference type="Gene3D" id="3.40.50.920">
    <property type="match status" value="1"/>
</dbReference>
<accession>A0A2T7B1S0</accession>
<comment type="caution">
    <text evidence="5">The sequence shown here is derived from an EMBL/GenBank/DDBJ whole genome shotgun (WGS) entry which is preliminary data.</text>
</comment>
<dbReference type="OrthoDB" id="8732661at2"/>
<dbReference type="SMART" id="SM00861">
    <property type="entry name" value="Transket_pyr"/>
    <property type="match status" value="1"/>
</dbReference>
<dbReference type="InterPro" id="IPR029061">
    <property type="entry name" value="THDP-binding"/>
</dbReference>
<dbReference type="Pfam" id="PF02780">
    <property type="entry name" value="Transketolase_C"/>
    <property type="match status" value="1"/>
</dbReference>
<evidence type="ECO:0000256" key="1">
    <source>
        <dbReference type="ARBA" id="ARBA00001964"/>
    </source>
</evidence>
<dbReference type="InterPro" id="IPR005475">
    <property type="entry name" value="Transketolase-like_Pyr-bd"/>
</dbReference>
<evidence type="ECO:0000256" key="3">
    <source>
        <dbReference type="ARBA" id="ARBA00023052"/>
    </source>
</evidence>
<feature type="domain" description="Transketolase-like pyrimidine-binding" evidence="4">
    <location>
        <begin position="16"/>
        <end position="182"/>
    </location>
</feature>
<name>A0A2T7B1S0_9ENTR</name>
<dbReference type="AlphaFoldDB" id="A0A2T7B1S0"/>
<dbReference type="PANTHER" id="PTHR43825:SF1">
    <property type="entry name" value="TRANSKETOLASE-LIKE PYRIMIDINE-BINDING DOMAIN-CONTAINING PROTEIN"/>
    <property type="match status" value="1"/>
</dbReference>